<dbReference type="Proteomes" id="UP000887569">
    <property type="component" value="Unplaced"/>
</dbReference>
<keyword evidence="3" id="KW-0808">Transferase</keyword>
<comment type="catalytic activity">
    <reaction evidence="5">
        <text>NAD(+) + (ADP-D-ribosyl)n-acceptor = nicotinamide + (ADP-D-ribosyl)n+1-acceptor + H(+).</text>
        <dbReference type="EC" id="2.4.2.30"/>
    </reaction>
</comment>
<feature type="region of interest" description="Disordered" evidence="6">
    <location>
        <begin position="1"/>
        <end position="30"/>
    </location>
</feature>
<keyword evidence="2" id="KW-0328">Glycosyltransferase</keyword>
<dbReference type="GO" id="GO:0005730">
    <property type="term" value="C:nucleolus"/>
    <property type="evidence" value="ECO:0007669"/>
    <property type="project" value="TreeGrafter"/>
</dbReference>
<sequence>TSNGDEGVKEGSKEIKQDVNGTESKEKRVSEMKSQVRKVLVKGGAAIDVECVEKVGVAHVYTEGSDVYDALLNQTNTQNNNNKFYIMQLLEDDDAKRYSVWFRWERVGYKGQTSLVPCGSDLCKAKLLFTAKFSAKTHNEWGDRKHFRKVAGKYDYLPADYSKLIGEQEKHEKAKKKPMPPSQLVECVQRLMKMICDIRAMEELVMELEYDATKAPL</sequence>
<organism evidence="9 10">
    <name type="scientific">Parascaris univalens</name>
    <name type="common">Nematode worm</name>
    <dbReference type="NCBI Taxonomy" id="6257"/>
    <lineage>
        <taxon>Eukaryota</taxon>
        <taxon>Metazoa</taxon>
        <taxon>Ecdysozoa</taxon>
        <taxon>Nematoda</taxon>
        <taxon>Chromadorea</taxon>
        <taxon>Rhabditida</taxon>
        <taxon>Spirurina</taxon>
        <taxon>Ascaridomorpha</taxon>
        <taxon>Ascaridoidea</taxon>
        <taxon>Ascarididae</taxon>
        <taxon>Parascaris</taxon>
    </lineage>
</organism>
<evidence type="ECO:0000313" key="10">
    <source>
        <dbReference type="WBParaSite" id="PgR011_g117_t01"/>
    </source>
</evidence>
<dbReference type="GO" id="GO:1990404">
    <property type="term" value="F:NAD+-protein mono-ADP-ribosyltransferase activity"/>
    <property type="evidence" value="ECO:0007669"/>
    <property type="project" value="TreeGrafter"/>
</dbReference>
<reference evidence="10" key="1">
    <citation type="submission" date="2022-11" db="UniProtKB">
        <authorList>
            <consortium name="WormBaseParasite"/>
        </authorList>
    </citation>
    <scope>IDENTIFICATION</scope>
</reference>
<feature type="domain" description="PARP alpha-helical" evidence="7">
    <location>
        <begin position="181"/>
        <end position="217"/>
    </location>
</feature>
<dbReference type="SUPFAM" id="SSF47587">
    <property type="entry name" value="Domain of poly(ADP-ribose) polymerase"/>
    <property type="match status" value="1"/>
</dbReference>
<dbReference type="WBParaSite" id="PgR011_g117_t01">
    <property type="protein sequence ID" value="PgR011_g117_t01"/>
    <property type="gene ID" value="PgR011_g117"/>
</dbReference>
<dbReference type="Gene3D" id="1.20.142.10">
    <property type="entry name" value="Poly(ADP-ribose) polymerase, regulatory domain"/>
    <property type="match status" value="1"/>
</dbReference>
<dbReference type="PANTHER" id="PTHR10459:SF60">
    <property type="entry name" value="POLY [ADP-RIBOSE] POLYMERASE 2"/>
    <property type="match status" value="1"/>
</dbReference>
<evidence type="ECO:0000313" key="9">
    <source>
        <dbReference type="Proteomes" id="UP000887569"/>
    </source>
</evidence>
<dbReference type="GO" id="GO:0070212">
    <property type="term" value="P:protein poly-ADP-ribosylation"/>
    <property type="evidence" value="ECO:0007669"/>
    <property type="project" value="TreeGrafter"/>
</dbReference>
<name>A0A915AMB1_PARUN</name>
<dbReference type="SMART" id="SM00773">
    <property type="entry name" value="WGR"/>
    <property type="match status" value="1"/>
</dbReference>
<dbReference type="Pfam" id="PF05406">
    <property type="entry name" value="WGR"/>
    <property type="match status" value="1"/>
</dbReference>
<dbReference type="InterPro" id="IPR004102">
    <property type="entry name" value="Poly(ADP-ribose)pol_reg_dom"/>
</dbReference>
<keyword evidence="9" id="KW-1185">Reference proteome</keyword>
<evidence type="ECO:0000256" key="2">
    <source>
        <dbReference type="ARBA" id="ARBA00022676"/>
    </source>
</evidence>
<dbReference type="InterPro" id="IPR036616">
    <property type="entry name" value="Poly(ADP-ribose)pol_reg_dom_sf"/>
</dbReference>
<dbReference type="PROSITE" id="PS51977">
    <property type="entry name" value="WGR"/>
    <property type="match status" value="1"/>
</dbReference>
<accession>A0A915AMB1</accession>
<evidence type="ECO:0000256" key="5">
    <source>
        <dbReference type="ARBA" id="ARBA00033987"/>
    </source>
</evidence>
<evidence type="ECO:0000256" key="4">
    <source>
        <dbReference type="ARBA" id="ARBA00023027"/>
    </source>
</evidence>
<evidence type="ECO:0000256" key="6">
    <source>
        <dbReference type="SAM" id="MobiDB-lite"/>
    </source>
</evidence>
<feature type="domain" description="WGR" evidence="8">
    <location>
        <begin position="57"/>
        <end position="154"/>
    </location>
</feature>
<protein>
    <recommendedName>
        <fullName evidence="1">NAD(+) ADP-ribosyltransferase</fullName>
        <ecNumber evidence="1">2.4.2.30</ecNumber>
    </recommendedName>
</protein>
<dbReference type="Pfam" id="PF02877">
    <property type="entry name" value="PARP_reg"/>
    <property type="match status" value="1"/>
</dbReference>
<dbReference type="SUPFAM" id="SSF142921">
    <property type="entry name" value="WGR domain-like"/>
    <property type="match status" value="1"/>
</dbReference>
<keyword evidence="4" id="KW-0520">NAD</keyword>
<proteinExistence type="predicted"/>
<dbReference type="AlphaFoldDB" id="A0A915AMB1"/>
<evidence type="ECO:0000256" key="3">
    <source>
        <dbReference type="ARBA" id="ARBA00022679"/>
    </source>
</evidence>
<evidence type="ECO:0000259" key="7">
    <source>
        <dbReference type="PROSITE" id="PS51060"/>
    </source>
</evidence>
<dbReference type="PROSITE" id="PS51060">
    <property type="entry name" value="PARP_ALPHA_HD"/>
    <property type="match status" value="1"/>
</dbReference>
<evidence type="ECO:0000256" key="1">
    <source>
        <dbReference type="ARBA" id="ARBA00012020"/>
    </source>
</evidence>
<dbReference type="InterPro" id="IPR050800">
    <property type="entry name" value="ARTD/PARP"/>
</dbReference>
<dbReference type="EC" id="2.4.2.30" evidence="1"/>
<dbReference type="InterPro" id="IPR008893">
    <property type="entry name" value="WGR_domain"/>
</dbReference>
<evidence type="ECO:0000259" key="8">
    <source>
        <dbReference type="PROSITE" id="PS51977"/>
    </source>
</evidence>
<dbReference type="PANTHER" id="PTHR10459">
    <property type="entry name" value="DNA LIGASE"/>
    <property type="match status" value="1"/>
</dbReference>
<dbReference type="InterPro" id="IPR036930">
    <property type="entry name" value="WGR_dom_sf"/>
</dbReference>
<dbReference type="GO" id="GO:0006302">
    <property type="term" value="P:double-strand break repair"/>
    <property type="evidence" value="ECO:0007669"/>
    <property type="project" value="TreeGrafter"/>
</dbReference>
<dbReference type="GO" id="GO:0003950">
    <property type="term" value="F:NAD+ poly-ADP-ribosyltransferase activity"/>
    <property type="evidence" value="ECO:0007669"/>
    <property type="project" value="UniProtKB-EC"/>
</dbReference>